<dbReference type="Pfam" id="PF01652">
    <property type="entry name" value="IF4E"/>
    <property type="match status" value="1"/>
</dbReference>
<dbReference type="PANTHER" id="PTHR11960:SF66">
    <property type="entry name" value="EUKARYOTIC TRANSLATION INITIATION FACTOR 4E TYPE 3"/>
    <property type="match status" value="1"/>
</dbReference>
<feature type="region of interest" description="Disordered" evidence="6">
    <location>
        <begin position="141"/>
        <end position="162"/>
    </location>
</feature>
<dbReference type="GO" id="GO:0016281">
    <property type="term" value="C:eukaryotic translation initiation factor 4F complex"/>
    <property type="evidence" value="ECO:0007669"/>
    <property type="project" value="TreeGrafter"/>
</dbReference>
<dbReference type="EMBL" id="JAADJZ010000007">
    <property type="protein sequence ID" value="KAF2873581.1"/>
    <property type="molecule type" value="Genomic_DNA"/>
</dbReference>
<dbReference type="GO" id="GO:0006417">
    <property type="term" value="P:regulation of translation"/>
    <property type="evidence" value="ECO:0007669"/>
    <property type="project" value="UniProtKB-KW"/>
</dbReference>
<evidence type="ECO:0000256" key="1">
    <source>
        <dbReference type="ARBA" id="ARBA00022540"/>
    </source>
</evidence>
<name>A0A7C8MCK9_9PLEO</name>
<dbReference type="SUPFAM" id="SSF55418">
    <property type="entry name" value="eIF4e-like"/>
    <property type="match status" value="1"/>
</dbReference>
<evidence type="ECO:0000256" key="3">
    <source>
        <dbReference type="ARBA" id="ARBA00022884"/>
    </source>
</evidence>
<reference evidence="7 8" key="1">
    <citation type="submission" date="2020-01" db="EMBL/GenBank/DDBJ databases">
        <authorList>
            <consortium name="DOE Joint Genome Institute"/>
            <person name="Haridas S."/>
            <person name="Albert R."/>
            <person name="Binder M."/>
            <person name="Bloem J."/>
            <person name="Labutti K."/>
            <person name="Salamov A."/>
            <person name="Andreopoulos B."/>
            <person name="Baker S.E."/>
            <person name="Barry K."/>
            <person name="Bills G."/>
            <person name="Bluhm B.H."/>
            <person name="Cannon C."/>
            <person name="Castanera R."/>
            <person name="Culley D.E."/>
            <person name="Daum C."/>
            <person name="Ezra D."/>
            <person name="Gonzalez J.B."/>
            <person name="Henrissat B."/>
            <person name="Kuo A."/>
            <person name="Liang C."/>
            <person name="Lipzen A."/>
            <person name="Lutzoni F."/>
            <person name="Magnuson J."/>
            <person name="Mondo S."/>
            <person name="Nolan M."/>
            <person name="Ohm R."/>
            <person name="Pangilinan J."/>
            <person name="Park H.-J.H."/>
            <person name="Ramirez L."/>
            <person name="Alfaro M."/>
            <person name="Sun H."/>
            <person name="Tritt A."/>
            <person name="Yoshinaga Y."/>
            <person name="Zwiers L.-H.L."/>
            <person name="Turgeon B.G."/>
            <person name="Goodwin S.B."/>
            <person name="Spatafora J.W."/>
            <person name="Crous P.W."/>
            <person name="Grigoriev I.V."/>
        </authorList>
    </citation>
    <scope>NUCLEOTIDE SEQUENCE [LARGE SCALE GENOMIC DNA]</scope>
    <source>
        <strain evidence="7 8">CBS 611.86</strain>
    </source>
</reference>
<dbReference type="PANTHER" id="PTHR11960">
    <property type="entry name" value="EUKARYOTIC TRANSLATION INITIATION FACTOR 4E RELATED"/>
    <property type="match status" value="1"/>
</dbReference>
<dbReference type="Gene3D" id="3.30.760.10">
    <property type="entry name" value="RNA Cap, Translation Initiation Factor Eif4e"/>
    <property type="match status" value="1"/>
</dbReference>
<dbReference type="GO" id="GO:0003743">
    <property type="term" value="F:translation initiation factor activity"/>
    <property type="evidence" value="ECO:0007669"/>
    <property type="project" value="UniProtKB-KW"/>
</dbReference>
<proteinExistence type="inferred from homology"/>
<comment type="similarity">
    <text evidence="5">Belongs to the eukaryotic initiation factor 4E family.</text>
</comment>
<organism evidence="7 8">
    <name type="scientific">Massariosphaeria phaeospora</name>
    <dbReference type="NCBI Taxonomy" id="100035"/>
    <lineage>
        <taxon>Eukaryota</taxon>
        <taxon>Fungi</taxon>
        <taxon>Dikarya</taxon>
        <taxon>Ascomycota</taxon>
        <taxon>Pezizomycotina</taxon>
        <taxon>Dothideomycetes</taxon>
        <taxon>Pleosporomycetidae</taxon>
        <taxon>Pleosporales</taxon>
        <taxon>Pleosporales incertae sedis</taxon>
        <taxon>Massariosphaeria</taxon>
    </lineage>
</organism>
<protein>
    <submittedName>
        <fullName evidence="7">Translation initiation factor eIF 4e-like domain-containing protein</fullName>
    </submittedName>
</protein>
<evidence type="ECO:0000256" key="6">
    <source>
        <dbReference type="SAM" id="MobiDB-lite"/>
    </source>
</evidence>
<evidence type="ECO:0000256" key="5">
    <source>
        <dbReference type="RuleBase" id="RU004374"/>
    </source>
</evidence>
<dbReference type="AlphaFoldDB" id="A0A7C8MCK9"/>
<evidence type="ECO:0000313" key="8">
    <source>
        <dbReference type="Proteomes" id="UP000481861"/>
    </source>
</evidence>
<accession>A0A7C8MCK9</accession>
<dbReference type="OrthoDB" id="17977at2759"/>
<evidence type="ECO:0000256" key="4">
    <source>
        <dbReference type="ARBA" id="ARBA00022917"/>
    </source>
</evidence>
<evidence type="ECO:0000256" key="2">
    <source>
        <dbReference type="ARBA" id="ARBA00022845"/>
    </source>
</evidence>
<dbReference type="InterPro" id="IPR023398">
    <property type="entry name" value="TIF_eIF4e-like"/>
</dbReference>
<dbReference type="GO" id="GO:0000340">
    <property type="term" value="F:RNA 7-methylguanosine cap binding"/>
    <property type="evidence" value="ECO:0007669"/>
    <property type="project" value="TreeGrafter"/>
</dbReference>
<comment type="caution">
    <text evidence="7">The sequence shown here is derived from an EMBL/GenBank/DDBJ whole genome shotgun (WGS) entry which is preliminary data.</text>
</comment>
<sequence length="372" mass="40940">MAEIARLIAMLDASAAHHPSFNKQLNCGVAALSPVAEVHATPRIPSSLLEALQLVAQPNYLPPKPCGPQSADFNSALKQVISTIKSFSTTRVEKSPSDLKNDLAIATCKRIFAAASNPLELELIAQDLEVTTANMAARLPSLSTSDLPPPSATESSATASPARGSAMRASIFKSVRVPEFRFKWQFWAEKGQQSSAPSAKDKAAASAEDFAARPKPLGDQIISVKEFYQHFNNIPVENLKLRDSIHLFHLGVKPLWEDPRNSRGGAYYFRVTKEVAAQFWHEMCLLAVGDILQSAVETKRASFNDDICGLSYSVRWNAVQIAIWNRDADNEVGKEKLLVTILDKLSEELAPKKESYWYKAHREHKGFVEPGA</sequence>
<dbReference type="Proteomes" id="UP000481861">
    <property type="component" value="Unassembled WGS sequence"/>
</dbReference>
<gene>
    <name evidence="7" type="ORF">BDV95DRAFT_489399</name>
</gene>
<keyword evidence="4 5" id="KW-0648">Protein biosynthesis</keyword>
<keyword evidence="8" id="KW-1185">Reference proteome</keyword>
<dbReference type="InterPro" id="IPR001040">
    <property type="entry name" value="TIF_eIF_4E"/>
</dbReference>
<keyword evidence="1 5" id="KW-0396">Initiation factor</keyword>
<keyword evidence="3 5" id="KW-0694">RNA-binding</keyword>
<keyword evidence="2" id="KW-0810">Translation regulation</keyword>
<evidence type="ECO:0000313" key="7">
    <source>
        <dbReference type="EMBL" id="KAF2873581.1"/>
    </source>
</evidence>